<evidence type="ECO:0000256" key="3">
    <source>
        <dbReference type="ARBA" id="ARBA00022692"/>
    </source>
</evidence>
<dbReference type="SUPFAM" id="SSF53649">
    <property type="entry name" value="Alkaline phosphatase-like"/>
    <property type="match status" value="1"/>
</dbReference>
<dbReference type="PANTHER" id="PTHR47371">
    <property type="entry name" value="LIPOTEICHOIC ACID SYNTHASE"/>
    <property type="match status" value="1"/>
</dbReference>
<protein>
    <submittedName>
        <fullName evidence="8">Sulfatase-like hydrolase/transferase</fullName>
    </submittedName>
</protein>
<comment type="caution">
    <text evidence="8">The sequence shown here is derived from an EMBL/GenBank/DDBJ whole genome shotgun (WGS) entry which is preliminary data.</text>
</comment>
<evidence type="ECO:0000313" key="8">
    <source>
        <dbReference type="EMBL" id="KAB7742203.1"/>
    </source>
</evidence>
<name>A0A6N6VRU5_9HYPH</name>
<evidence type="ECO:0000256" key="6">
    <source>
        <dbReference type="SAM" id="Phobius"/>
    </source>
</evidence>
<feature type="transmembrane region" description="Helical" evidence="6">
    <location>
        <begin position="95"/>
        <end position="119"/>
    </location>
</feature>
<dbReference type="AlphaFoldDB" id="A0A6N6VRU5"/>
<dbReference type="GO" id="GO:0016740">
    <property type="term" value="F:transferase activity"/>
    <property type="evidence" value="ECO:0007669"/>
    <property type="project" value="UniProtKB-KW"/>
</dbReference>
<evidence type="ECO:0000256" key="5">
    <source>
        <dbReference type="ARBA" id="ARBA00023136"/>
    </source>
</evidence>
<dbReference type="GO" id="GO:0005886">
    <property type="term" value="C:plasma membrane"/>
    <property type="evidence" value="ECO:0007669"/>
    <property type="project" value="UniProtKB-SubCell"/>
</dbReference>
<keyword evidence="3 6" id="KW-0812">Transmembrane</keyword>
<dbReference type="RefSeq" id="WP_152214625.1">
    <property type="nucleotide sequence ID" value="NZ_JBAQYD010000066.1"/>
</dbReference>
<dbReference type="Gene3D" id="3.30.1120.80">
    <property type="match status" value="1"/>
</dbReference>
<keyword evidence="4 6" id="KW-1133">Transmembrane helix</keyword>
<feature type="transmembrane region" description="Helical" evidence="6">
    <location>
        <begin position="56"/>
        <end position="83"/>
    </location>
</feature>
<dbReference type="Pfam" id="PF00884">
    <property type="entry name" value="Sulfatase"/>
    <property type="match status" value="1"/>
</dbReference>
<evidence type="ECO:0000256" key="2">
    <source>
        <dbReference type="ARBA" id="ARBA00022475"/>
    </source>
</evidence>
<dbReference type="InterPro" id="IPR017850">
    <property type="entry name" value="Alkaline_phosphatase_core_sf"/>
</dbReference>
<keyword evidence="2" id="KW-1003">Cell membrane</keyword>
<proteinExistence type="predicted"/>
<comment type="subcellular location">
    <subcellularLocation>
        <location evidence="1">Cell membrane</location>
        <topology evidence="1">Multi-pass membrane protein</topology>
    </subcellularLocation>
</comment>
<gene>
    <name evidence="8" type="ORF">F2P47_02730</name>
</gene>
<dbReference type="CDD" id="cd16015">
    <property type="entry name" value="LTA_synthase"/>
    <property type="match status" value="1"/>
</dbReference>
<organism evidence="8 9">
    <name type="scientific">Parvibaculum sedimenti</name>
    <dbReference type="NCBI Taxonomy" id="2608632"/>
    <lineage>
        <taxon>Bacteria</taxon>
        <taxon>Pseudomonadati</taxon>
        <taxon>Pseudomonadota</taxon>
        <taxon>Alphaproteobacteria</taxon>
        <taxon>Hyphomicrobiales</taxon>
        <taxon>Parvibaculaceae</taxon>
        <taxon>Parvibaculum</taxon>
    </lineage>
</organism>
<dbReference type="InterPro" id="IPR000917">
    <property type="entry name" value="Sulfatase_N"/>
</dbReference>
<keyword evidence="8" id="KW-0808">Transferase</keyword>
<keyword evidence="9" id="KW-1185">Reference proteome</keyword>
<dbReference type="Proteomes" id="UP000468901">
    <property type="component" value="Unassembled WGS sequence"/>
</dbReference>
<evidence type="ECO:0000256" key="1">
    <source>
        <dbReference type="ARBA" id="ARBA00004651"/>
    </source>
</evidence>
<reference evidence="8 9" key="1">
    <citation type="submission" date="2019-09" db="EMBL/GenBank/DDBJ databases">
        <title>Parvibaculum sedimenti sp. nov., isolated from sediment.</title>
        <authorList>
            <person name="Wang Y."/>
        </authorList>
    </citation>
    <scope>NUCLEOTIDE SEQUENCE [LARGE SCALE GENOMIC DNA]</scope>
    <source>
        <strain evidence="8 9">HXT-9</strain>
    </source>
</reference>
<evidence type="ECO:0000313" key="9">
    <source>
        <dbReference type="Proteomes" id="UP000468901"/>
    </source>
</evidence>
<dbReference type="GO" id="GO:0016787">
    <property type="term" value="F:hydrolase activity"/>
    <property type="evidence" value="ECO:0007669"/>
    <property type="project" value="UniProtKB-KW"/>
</dbReference>
<sequence>MSAPQGRLQQWLHSISPRVKFAALMGCASLIAFTLLRLVLTTLLATPVAERPLADIAAAFGLGALRDMAVAALFGLSFLAFLNMRARWKSRFGRALPLTLLTLALFLIVFSAVAEVFFWNEFDSRLNGIALYYLMFPREVIGNLQESFNVALYMPMVAAAAIGIALALRMRLRRAVDAVPAKRLRLREYAGAAALAIASVFTLHTASGDVSANREINQLAENGWSTFVAAGLSNDQEYDGIYPTMNEKEAIEIARSLVAQDNTTFIDQTDARSLRRWVENGQNPKKLNIVIVTNESFGSKFVGALDSSKRPSLTPALDKLSGEGLFLTNIYASGDRTVRGLEATETAFAPIPGISTARRPESEGMYSLPFLLKSFGYRAAVLYGGRAVFDNMGNYWKGIGFDPVWDQADIRHESFTTAWGVSDEDLYTEALSRMDEMSAEQKPFLLTMMTVSNHRPYRFPQTHVKWSDDLKARENSAHYADWAYGDFIERARKHAWFDDTVFVFVADHSEKINGAAQVPLQDMRIPVIIYAPRHIAPKRIDTLGAQIDLIPTLLGELGFSYVNPFFGKDLRRIPPDGGWISAAHNFSIAFGRPGHVAVLEPDAPSKGYSFEAGLTPLVPETANAETLKQAIALTQTAHHMFYAHQYHMAQNDEWPAYIPNQNTPAQKPALDQITRP</sequence>
<dbReference type="EMBL" id="WESC01000002">
    <property type="protein sequence ID" value="KAB7742203.1"/>
    <property type="molecule type" value="Genomic_DNA"/>
</dbReference>
<keyword evidence="8" id="KW-0378">Hydrolase</keyword>
<dbReference type="Gene3D" id="3.40.720.10">
    <property type="entry name" value="Alkaline Phosphatase, subunit A"/>
    <property type="match status" value="1"/>
</dbReference>
<feature type="transmembrane region" description="Helical" evidence="6">
    <location>
        <begin position="21"/>
        <end position="44"/>
    </location>
</feature>
<feature type="domain" description="Sulfatase N-terminal" evidence="7">
    <location>
        <begin position="288"/>
        <end position="558"/>
    </location>
</feature>
<evidence type="ECO:0000259" key="7">
    <source>
        <dbReference type="Pfam" id="PF00884"/>
    </source>
</evidence>
<feature type="transmembrane region" description="Helical" evidence="6">
    <location>
        <begin position="150"/>
        <end position="168"/>
    </location>
</feature>
<evidence type="ECO:0000256" key="4">
    <source>
        <dbReference type="ARBA" id="ARBA00022989"/>
    </source>
</evidence>
<accession>A0A6N6VRU5</accession>
<feature type="transmembrane region" description="Helical" evidence="6">
    <location>
        <begin position="189"/>
        <end position="207"/>
    </location>
</feature>
<keyword evidence="5 6" id="KW-0472">Membrane</keyword>
<dbReference type="InterPro" id="IPR050448">
    <property type="entry name" value="OpgB/LTA_synthase_biosynth"/>
</dbReference>
<dbReference type="PANTHER" id="PTHR47371:SF3">
    <property type="entry name" value="PHOSPHOGLYCEROL TRANSFERASE I"/>
    <property type="match status" value="1"/>
</dbReference>